<evidence type="ECO:0000313" key="1">
    <source>
        <dbReference type="EMBL" id="ALH23481.1"/>
    </source>
</evidence>
<organism evidence="1 2">
    <name type="scientific">Pseudomonas phage PaMx74</name>
    <dbReference type="NCBI Taxonomy" id="1175663"/>
    <lineage>
        <taxon>Viruses</taxon>
        <taxon>Duplodnaviria</taxon>
        <taxon>Heunggongvirae</taxon>
        <taxon>Uroviricota</taxon>
        <taxon>Caudoviricetes</taxon>
        <taxon>Mesyanzhinovviridae</taxon>
        <taxon>Bradleyvirinae</taxon>
        <taxon>Cinvestavvirus</taxon>
        <taxon>Cinvestavvirus PaMx74</taxon>
        <taxon>Pamexvirus PaMx74</taxon>
    </lineage>
</organism>
<dbReference type="Proteomes" id="UP000203864">
    <property type="component" value="Segment"/>
</dbReference>
<dbReference type="KEGG" id="vg:26626408"/>
<keyword evidence="2" id="KW-1185">Reference proteome</keyword>
<dbReference type="EMBL" id="JQ067093">
    <property type="protein sequence ID" value="ALH23481.1"/>
    <property type="molecule type" value="Genomic_DNA"/>
</dbReference>
<reference evidence="1 2" key="1">
    <citation type="journal article" date="2012" name="Appl. Environ. Microbiol.">
        <title>High Diversity and Novel Species of Pseudomonas aeruginosa Bacteriophages.</title>
        <authorList>
            <person name="Sepulveda-Robles O."/>
            <person name="Kameyama L."/>
            <person name="Guarneros G."/>
        </authorList>
    </citation>
    <scope>NUCLEOTIDE SEQUENCE [LARGE SCALE GENOMIC DNA]</scope>
</reference>
<sequence length="73" mass="7797">MGKSSHSWRGSEDVEVLSGHATFVVGDLKVEMELPSFADFHTICKLLEASGRVGAAQARANIGEAVRRALEAV</sequence>
<proteinExistence type="predicted"/>
<accession>A0A0S0N7V9</accession>
<dbReference type="RefSeq" id="YP_009199503.1">
    <property type="nucleotide sequence ID" value="NC_028809.1"/>
</dbReference>
<protein>
    <submittedName>
        <fullName evidence="1">Uncharacterized protein</fullName>
    </submittedName>
</protein>
<name>A0A0S0N7V9_9CAUD</name>
<gene>
    <name evidence="1" type="ORF">PaMx74_64</name>
</gene>
<evidence type="ECO:0000313" key="2">
    <source>
        <dbReference type="Proteomes" id="UP000203864"/>
    </source>
</evidence>
<dbReference type="GeneID" id="26626408"/>